<gene>
    <name evidence="1" type="ordered locus">Clocel_1993</name>
</gene>
<reference evidence="1 2" key="1">
    <citation type="submission" date="2010-08" db="EMBL/GenBank/DDBJ databases">
        <title>Complete sequence of Clostridium cellulovorans 743B.</title>
        <authorList>
            <consortium name="US DOE Joint Genome Institute"/>
            <person name="Lucas S."/>
            <person name="Copeland A."/>
            <person name="Lapidus A."/>
            <person name="Cheng J.-F."/>
            <person name="Bruce D."/>
            <person name="Goodwin L."/>
            <person name="Pitluck S."/>
            <person name="Chertkov O."/>
            <person name="Detter J.C."/>
            <person name="Han C."/>
            <person name="Tapia R."/>
            <person name="Land M."/>
            <person name="Hauser L."/>
            <person name="Chang Y.-J."/>
            <person name="Jeffries C."/>
            <person name="Kyrpides N."/>
            <person name="Ivanova N."/>
            <person name="Mikhailova N."/>
            <person name="Hemme C.L."/>
            <person name="Woyke T."/>
        </authorList>
    </citation>
    <scope>NUCLEOTIDE SEQUENCE [LARGE SCALE GENOMIC DNA]</scope>
    <source>
        <strain evidence="2">ATCC 35296 / DSM 3052 / OCM 3 / 743B</strain>
    </source>
</reference>
<protein>
    <recommendedName>
        <fullName evidence="3">Transcription initiation factor TFIIIB</fullName>
    </recommendedName>
</protein>
<evidence type="ECO:0000313" key="2">
    <source>
        <dbReference type="Proteomes" id="UP000002730"/>
    </source>
</evidence>
<organism evidence="1 2">
    <name type="scientific">Clostridium cellulovorans (strain ATCC 35296 / DSM 3052 / OCM 3 / 743B)</name>
    <dbReference type="NCBI Taxonomy" id="573061"/>
    <lineage>
        <taxon>Bacteria</taxon>
        <taxon>Bacillati</taxon>
        <taxon>Bacillota</taxon>
        <taxon>Clostridia</taxon>
        <taxon>Eubacteriales</taxon>
        <taxon>Clostridiaceae</taxon>
        <taxon>Clostridium</taxon>
    </lineage>
</organism>
<name>D9SM06_CLOC7</name>
<dbReference type="Proteomes" id="UP000002730">
    <property type="component" value="Chromosome"/>
</dbReference>
<keyword evidence="2" id="KW-1185">Reference proteome</keyword>
<dbReference type="KEGG" id="ccb:Clocel_1993"/>
<evidence type="ECO:0008006" key="3">
    <source>
        <dbReference type="Google" id="ProtNLM"/>
    </source>
</evidence>
<dbReference type="HOGENOM" id="CLU_2435611_0_0_9"/>
<proteinExistence type="predicted"/>
<dbReference type="AlphaFoldDB" id="D9SM06"/>
<evidence type="ECO:0000313" key="1">
    <source>
        <dbReference type="EMBL" id="ADL51737.1"/>
    </source>
</evidence>
<dbReference type="RefSeq" id="WP_010077043.1">
    <property type="nucleotide sequence ID" value="NC_014393.1"/>
</dbReference>
<accession>D9SM06</accession>
<sequence>MENKVKVTVKDMEEKALETLKCPLCESKEFSCNENITARFPINAMYQSVPGKIFGVLEFICTECGNVISLSADFLAAKVVESNNENLKSE</sequence>
<dbReference type="EMBL" id="CP002160">
    <property type="protein sequence ID" value="ADL51737.1"/>
    <property type="molecule type" value="Genomic_DNA"/>
</dbReference>